<dbReference type="EMBL" id="OB663875">
    <property type="protein sequence ID" value="CAD7231793.1"/>
    <property type="molecule type" value="Genomic_DNA"/>
</dbReference>
<organism evidence="6">
    <name type="scientific">Cyprideis torosa</name>
    <dbReference type="NCBI Taxonomy" id="163714"/>
    <lineage>
        <taxon>Eukaryota</taxon>
        <taxon>Metazoa</taxon>
        <taxon>Ecdysozoa</taxon>
        <taxon>Arthropoda</taxon>
        <taxon>Crustacea</taxon>
        <taxon>Oligostraca</taxon>
        <taxon>Ostracoda</taxon>
        <taxon>Podocopa</taxon>
        <taxon>Podocopida</taxon>
        <taxon>Cytherocopina</taxon>
        <taxon>Cytheroidea</taxon>
        <taxon>Cytherideidae</taxon>
        <taxon>Cyprideis</taxon>
    </lineage>
</organism>
<dbReference type="GO" id="GO:0005634">
    <property type="term" value="C:nucleus"/>
    <property type="evidence" value="ECO:0007669"/>
    <property type="project" value="TreeGrafter"/>
</dbReference>
<dbReference type="GO" id="GO:0043161">
    <property type="term" value="P:proteasome-mediated ubiquitin-dependent protein catabolic process"/>
    <property type="evidence" value="ECO:0007669"/>
    <property type="project" value="TreeGrafter"/>
</dbReference>
<dbReference type="InterPro" id="IPR000717">
    <property type="entry name" value="PCI_dom"/>
</dbReference>
<comment type="subunit">
    <text evidence="4">Component of the 19S proteasome regulatory particle complex. The 26S proteasome consists of a 20S core particle (CP) and two 19S regulatory subunits (RP). The regulatory particle is made of a lid composed of 9 subunits including PSMD8, a base containing 6 ATPases and few additional components. Interacts with DDI2. Interacts with TASOR.</text>
</comment>
<sequence>MQVKCSDGMVAPTGQIQTGKPLGGPGVTTIGSNSKLLGELYNKLVENWNAKGSPNLRECERLLDEGKVLLTAHAFLPISYDESSKQVLLIARDILEIGALWSVSMKDIPSFERYMAQLKSYYMDYSQLTESTYKYQLLGLNLLCLLSQNRVSEFHTELELLPPTEVKGNVYIRHPVSMEQYLMEGNYNKLFMTKGNVPAASYAFFVDILLETGRQEIALCMEKAYESIDITEAVSMLFLKGVPEVSEFASRRGWKVEMRNGRKIFKFIEKKDQDLVLADELACTAIDYARELEKIV</sequence>
<evidence type="ECO:0000256" key="4">
    <source>
        <dbReference type="ARBA" id="ARBA00062283"/>
    </source>
</evidence>
<dbReference type="GO" id="GO:0005829">
    <property type="term" value="C:cytosol"/>
    <property type="evidence" value="ECO:0007669"/>
    <property type="project" value="TreeGrafter"/>
</dbReference>
<accession>A0A7R8ZP28</accession>
<evidence type="ECO:0000256" key="3">
    <source>
        <dbReference type="ARBA" id="ARBA00022942"/>
    </source>
</evidence>
<reference evidence="6" key="1">
    <citation type="submission" date="2020-11" db="EMBL/GenBank/DDBJ databases">
        <authorList>
            <person name="Tran Van P."/>
        </authorList>
    </citation>
    <scope>NUCLEOTIDE SEQUENCE</scope>
</reference>
<dbReference type="PANTHER" id="PTHR12387:SF0">
    <property type="entry name" value="26S PROTEASOME NON-ATPASE REGULATORY SUBUNIT 8"/>
    <property type="match status" value="1"/>
</dbReference>
<proteinExistence type="inferred from homology"/>
<comment type="similarity">
    <text evidence="1">Belongs to the proteasome subunit S14 family.</text>
</comment>
<name>A0A7R8ZP28_9CRUS</name>
<evidence type="ECO:0000313" key="6">
    <source>
        <dbReference type="EMBL" id="CAD7231793.1"/>
    </source>
</evidence>
<keyword evidence="3" id="KW-0647">Proteasome</keyword>
<dbReference type="Pfam" id="PF10075">
    <property type="entry name" value="CSN8_PSD8_EIF3K"/>
    <property type="match status" value="1"/>
</dbReference>
<dbReference type="Gene3D" id="1.25.40.990">
    <property type="match status" value="1"/>
</dbReference>
<dbReference type="AlphaFoldDB" id="A0A7R8ZP28"/>
<gene>
    <name evidence="6" type="ORF">CTOB1V02_LOCUS9636</name>
</gene>
<dbReference type="FunFam" id="1.25.40.990:FF:000001">
    <property type="entry name" value="26S proteasome non-ATPase regulatory subunit"/>
    <property type="match status" value="1"/>
</dbReference>
<dbReference type="OrthoDB" id="409122at2759"/>
<protein>
    <recommendedName>
        <fullName evidence="2">26S proteasome non-ATPase regulatory subunit 8</fullName>
    </recommendedName>
    <alternativeName>
        <fullName evidence="5">26S proteasome regulatory subunit RPN12</fullName>
    </alternativeName>
</protein>
<dbReference type="InterPro" id="IPR033464">
    <property type="entry name" value="CSN8_PSD8_EIF3K"/>
</dbReference>
<dbReference type="PROSITE" id="PS50250">
    <property type="entry name" value="PCI"/>
    <property type="match status" value="1"/>
</dbReference>
<dbReference type="PANTHER" id="PTHR12387">
    <property type="entry name" value="26S PROTEASOME NON-ATPASE REGULATORY SUBUNIT 8"/>
    <property type="match status" value="1"/>
</dbReference>
<evidence type="ECO:0000256" key="2">
    <source>
        <dbReference type="ARBA" id="ARBA00014939"/>
    </source>
</evidence>
<evidence type="ECO:0000256" key="1">
    <source>
        <dbReference type="ARBA" id="ARBA00009627"/>
    </source>
</evidence>
<dbReference type="InterPro" id="IPR006746">
    <property type="entry name" value="26S_Psome_Rpn12"/>
</dbReference>
<dbReference type="GO" id="GO:0008541">
    <property type="term" value="C:proteasome regulatory particle, lid subcomplex"/>
    <property type="evidence" value="ECO:0007669"/>
    <property type="project" value="TreeGrafter"/>
</dbReference>
<evidence type="ECO:0000256" key="5">
    <source>
        <dbReference type="ARBA" id="ARBA00078986"/>
    </source>
</evidence>